<dbReference type="PANTHER" id="PTHR42789:SF1">
    <property type="entry name" value="D-ISOMER SPECIFIC 2-HYDROXYACID DEHYDROGENASE FAMILY PROTEIN (AFU_ORTHOLOGUE AFUA_6G10090)"/>
    <property type="match status" value="1"/>
</dbReference>
<proteinExistence type="inferred from homology"/>
<dbReference type="EMBL" id="CP018762">
    <property type="protein sequence ID" value="APZ35377.1"/>
    <property type="molecule type" value="Genomic_DNA"/>
</dbReference>
<sequence length="310" mass="32809">MSSPRFAFPDASPDDEALLARGLEAAGVDRDRIDVSYGVPSDADEWVERIGEAEATLLGWSIPNEALRRLPRLRRISFLGTGAADNVDLRLAEELGIEVRTVRGYGDDAVAEHALALLLAAARGIPLLDREMREGQWAARPGVQLAGKTLGIVGLGGIGMRMATLAQGIGMRVVGWNRSVRDGATQYGSIPLLDLPELFARSAAVSLHLALTPESTGIIDAALMDALAPGAILVNTARAAIVDREALMARLHRGDIVAALDVFDPEPLPADDPLRSAPGTVLTPHVAYDTPEAAEALFRLAVANLVESAP</sequence>
<keyword evidence="3 5" id="KW-0560">Oxidoreductase</keyword>
<dbReference type="InterPro" id="IPR029752">
    <property type="entry name" value="D-isomer_DH_CS1"/>
</dbReference>
<evidence type="ECO:0008006" key="10">
    <source>
        <dbReference type="Google" id="ProtNLM"/>
    </source>
</evidence>
<dbReference type="AlphaFoldDB" id="A0A1P8UB76"/>
<protein>
    <recommendedName>
        <fullName evidence="10">Hydroxyacid dehydrogenase</fullName>
    </recommendedName>
</protein>
<dbReference type="InterPro" id="IPR006140">
    <property type="entry name" value="D-isomer_DH_NAD-bd"/>
</dbReference>
<evidence type="ECO:0000256" key="3">
    <source>
        <dbReference type="ARBA" id="ARBA00023002"/>
    </source>
</evidence>
<gene>
    <name evidence="8" type="ORF">BOH66_14825</name>
</gene>
<accession>A0A1P8UB76</accession>
<dbReference type="STRING" id="36805.BOH66_14825"/>
<dbReference type="InterPro" id="IPR006139">
    <property type="entry name" value="D-isomer_2_OHA_DH_cat_dom"/>
</dbReference>
<reference evidence="8 9" key="1">
    <citation type="submission" date="2016-12" db="EMBL/GenBank/DDBJ databases">
        <title>Complete genome sequence of Microbacterium aurum KACC 15219.</title>
        <authorList>
            <person name="Jung Y."/>
            <person name="Shin J.-H."/>
            <person name="Lee Y.-J."/>
            <person name="Yi H."/>
            <person name="Bahn Y.-S."/>
            <person name="Kim J.F."/>
            <person name="Lee D.-W."/>
        </authorList>
    </citation>
    <scope>NUCLEOTIDE SEQUENCE [LARGE SCALE GENOMIC DNA]</scope>
    <source>
        <strain evidence="8 9">KACC 15219</strain>
    </source>
</reference>
<feature type="domain" description="D-isomer specific 2-hydroxyacid dehydrogenase NAD-binding" evidence="7">
    <location>
        <begin position="115"/>
        <end position="287"/>
    </location>
</feature>
<dbReference type="GO" id="GO:0016616">
    <property type="term" value="F:oxidoreductase activity, acting on the CH-OH group of donors, NAD or NADP as acceptor"/>
    <property type="evidence" value="ECO:0007669"/>
    <property type="project" value="InterPro"/>
</dbReference>
<dbReference type="Proteomes" id="UP000187185">
    <property type="component" value="Chromosome"/>
</dbReference>
<dbReference type="Pfam" id="PF00389">
    <property type="entry name" value="2-Hacid_dh"/>
    <property type="match status" value="1"/>
</dbReference>
<evidence type="ECO:0000256" key="1">
    <source>
        <dbReference type="ARBA" id="ARBA00005854"/>
    </source>
</evidence>
<dbReference type="GO" id="GO:0008652">
    <property type="term" value="P:amino acid biosynthetic process"/>
    <property type="evidence" value="ECO:0007669"/>
    <property type="project" value="UniProtKB-KW"/>
</dbReference>
<name>A0A1P8UB76_9MICO</name>
<dbReference type="PANTHER" id="PTHR42789">
    <property type="entry name" value="D-ISOMER SPECIFIC 2-HYDROXYACID DEHYDROGENASE FAMILY PROTEIN (AFU_ORTHOLOGUE AFUA_6G10090)"/>
    <property type="match status" value="1"/>
</dbReference>
<dbReference type="PROSITE" id="PS00065">
    <property type="entry name" value="D_2_HYDROXYACID_DH_1"/>
    <property type="match status" value="1"/>
</dbReference>
<dbReference type="SUPFAM" id="SSF51735">
    <property type="entry name" value="NAD(P)-binding Rossmann-fold domains"/>
    <property type="match status" value="1"/>
</dbReference>
<keyword evidence="2" id="KW-0028">Amino-acid biosynthesis</keyword>
<dbReference type="GO" id="GO:0051287">
    <property type="term" value="F:NAD binding"/>
    <property type="evidence" value="ECO:0007669"/>
    <property type="project" value="InterPro"/>
</dbReference>
<evidence type="ECO:0000259" key="7">
    <source>
        <dbReference type="Pfam" id="PF02826"/>
    </source>
</evidence>
<keyword evidence="9" id="KW-1185">Reference proteome</keyword>
<dbReference type="Gene3D" id="3.40.50.720">
    <property type="entry name" value="NAD(P)-binding Rossmann-like Domain"/>
    <property type="match status" value="2"/>
</dbReference>
<evidence type="ECO:0000256" key="5">
    <source>
        <dbReference type="RuleBase" id="RU003719"/>
    </source>
</evidence>
<dbReference type="KEGG" id="maur:BOH66_14825"/>
<evidence type="ECO:0000313" key="9">
    <source>
        <dbReference type="Proteomes" id="UP000187185"/>
    </source>
</evidence>
<dbReference type="RefSeq" id="WP_076691746.1">
    <property type="nucleotide sequence ID" value="NZ_CP018762.1"/>
</dbReference>
<dbReference type="Pfam" id="PF02826">
    <property type="entry name" value="2-Hacid_dh_C"/>
    <property type="match status" value="1"/>
</dbReference>
<dbReference type="InterPro" id="IPR050857">
    <property type="entry name" value="D-2-hydroxyacid_DH"/>
</dbReference>
<evidence type="ECO:0000259" key="6">
    <source>
        <dbReference type="Pfam" id="PF00389"/>
    </source>
</evidence>
<evidence type="ECO:0000256" key="4">
    <source>
        <dbReference type="ARBA" id="ARBA00023027"/>
    </source>
</evidence>
<comment type="similarity">
    <text evidence="1 5">Belongs to the D-isomer specific 2-hydroxyacid dehydrogenase family.</text>
</comment>
<organism evidence="8 9">
    <name type="scientific">Microbacterium aurum</name>
    <dbReference type="NCBI Taxonomy" id="36805"/>
    <lineage>
        <taxon>Bacteria</taxon>
        <taxon>Bacillati</taxon>
        <taxon>Actinomycetota</taxon>
        <taxon>Actinomycetes</taxon>
        <taxon>Micrococcales</taxon>
        <taxon>Microbacteriaceae</taxon>
        <taxon>Microbacterium</taxon>
    </lineage>
</organism>
<keyword evidence="4" id="KW-0520">NAD</keyword>
<dbReference type="InterPro" id="IPR036291">
    <property type="entry name" value="NAD(P)-bd_dom_sf"/>
</dbReference>
<evidence type="ECO:0000256" key="2">
    <source>
        <dbReference type="ARBA" id="ARBA00022605"/>
    </source>
</evidence>
<evidence type="ECO:0000313" key="8">
    <source>
        <dbReference type="EMBL" id="APZ35377.1"/>
    </source>
</evidence>
<feature type="domain" description="D-isomer specific 2-hydroxyacid dehydrogenase catalytic" evidence="6">
    <location>
        <begin position="32"/>
        <end position="307"/>
    </location>
</feature>
<dbReference type="SUPFAM" id="SSF52283">
    <property type="entry name" value="Formate/glycerate dehydrogenase catalytic domain-like"/>
    <property type="match status" value="1"/>
</dbReference>
<dbReference type="OrthoDB" id="117809at2"/>